<dbReference type="InterPro" id="IPR051165">
    <property type="entry name" value="Multifunctional_ANK_Repeat"/>
</dbReference>
<feature type="repeat" description="ANK" evidence="3">
    <location>
        <begin position="286"/>
        <end position="318"/>
    </location>
</feature>
<evidence type="ECO:0000313" key="5">
    <source>
        <dbReference type="EMBL" id="KAJ9602761.1"/>
    </source>
</evidence>
<evidence type="ECO:0000313" key="6">
    <source>
        <dbReference type="Proteomes" id="UP001172673"/>
    </source>
</evidence>
<dbReference type="InterPro" id="IPR002110">
    <property type="entry name" value="Ankyrin_rpt"/>
</dbReference>
<dbReference type="SMART" id="SM00248">
    <property type="entry name" value="ANK"/>
    <property type="match status" value="11"/>
</dbReference>
<dbReference type="AlphaFoldDB" id="A0AA38WX49"/>
<comment type="caution">
    <text evidence="5">The sequence shown here is derived from an EMBL/GenBank/DDBJ whole genome shotgun (WGS) entry which is preliminary data.</text>
</comment>
<dbReference type="Pfam" id="PF12796">
    <property type="entry name" value="Ank_2"/>
    <property type="match status" value="3"/>
</dbReference>
<dbReference type="SUPFAM" id="SSF48403">
    <property type="entry name" value="Ankyrin repeat"/>
    <property type="match status" value="2"/>
</dbReference>
<feature type="repeat" description="ANK" evidence="3">
    <location>
        <begin position="319"/>
        <end position="351"/>
    </location>
</feature>
<feature type="repeat" description="ANK" evidence="3">
    <location>
        <begin position="516"/>
        <end position="548"/>
    </location>
</feature>
<evidence type="ECO:0000256" key="2">
    <source>
        <dbReference type="ARBA" id="ARBA00023043"/>
    </source>
</evidence>
<dbReference type="PROSITE" id="PS50297">
    <property type="entry name" value="ANK_REP_REGION"/>
    <property type="match status" value="4"/>
</dbReference>
<evidence type="ECO:0008006" key="7">
    <source>
        <dbReference type="Google" id="ProtNLM"/>
    </source>
</evidence>
<dbReference type="PROSITE" id="PS50088">
    <property type="entry name" value="ANK_REPEAT"/>
    <property type="match status" value="6"/>
</dbReference>
<keyword evidence="6" id="KW-1185">Reference proteome</keyword>
<proteinExistence type="predicted"/>
<dbReference type="EMBL" id="JAPDRK010000024">
    <property type="protein sequence ID" value="KAJ9602761.1"/>
    <property type="molecule type" value="Genomic_DNA"/>
</dbReference>
<keyword evidence="1" id="KW-0677">Repeat</keyword>
<evidence type="ECO:0000256" key="4">
    <source>
        <dbReference type="SAM" id="MobiDB-lite"/>
    </source>
</evidence>
<dbReference type="PANTHER" id="PTHR24123">
    <property type="entry name" value="ANKYRIN REPEAT-CONTAINING"/>
    <property type="match status" value="1"/>
</dbReference>
<dbReference type="InterPro" id="IPR036770">
    <property type="entry name" value="Ankyrin_rpt-contain_sf"/>
</dbReference>
<dbReference type="PANTHER" id="PTHR24123:SF33">
    <property type="entry name" value="PROTEIN HOS4"/>
    <property type="match status" value="1"/>
</dbReference>
<evidence type="ECO:0000256" key="1">
    <source>
        <dbReference type="ARBA" id="ARBA00022737"/>
    </source>
</evidence>
<keyword evidence="2 3" id="KW-0040">ANK repeat</keyword>
<dbReference type="Gene3D" id="1.25.40.20">
    <property type="entry name" value="Ankyrin repeat-containing domain"/>
    <property type="match status" value="4"/>
</dbReference>
<feature type="region of interest" description="Disordered" evidence="4">
    <location>
        <begin position="197"/>
        <end position="225"/>
    </location>
</feature>
<feature type="compositionally biased region" description="Basic and acidic residues" evidence="4">
    <location>
        <begin position="587"/>
        <end position="596"/>
    </location>
</feature>
<feature type="repeat" description="ANK" evidence="3">
    <location>
        <begin position="253"/>
        <end position="285"/>
    </location>
</feature>
<reference evidence="5" key="1">
    <citation type="submission" date="2022-10" db="EMBL/GenBank/DDBJ databases">
        <title>Culturing micro-colonial fungi from biological soil crusts in the Mojave desert and describing Neophaeococcomyces mojavensis, and introducing the new genera and species Taxawa tesnikishii.</title>
        <authorList>
            <person name="Kurbessoian T."/>
            <person name="Stajich J.E."/>
        </authorList>
    </citation>
    <scope>NUCLEOTIDE SEQUENCE</scope>
    <source>
        <strain evidence="5">TK_41</strain>
    </source>
</reference>
<dbReference type="PRINTS" id="PR01415">
    <property type="entry name" value="ANKYRIN"/>
</dbReference>
<evidence type="ECO:0000256" key="3">
    <source>
        <dbReference type="PROSITE-ProRule" id="PRU00023"/>
    </source>
</evidence>
<feature type="repeat" description="ANK" evidence="3">
    <location>
        <begin position="482"/>
        <end position="514"/>
    </location>
</feature>
<feature type="region of interest" description="Disordered" evidence="4">
    <location>
        <begin position="571"/>
        <end position="596"/>
    </location>
</feature>
<dbReference type="Pfam" id="PF13637">
    <property type="entry name" value="Ank_4"/>
    <property type="match status" value="2"/>
</dbReference>
<feature type="compositionally biased region" description="Polar residues" evidence="4">
    <location>
        <begin position="208"/>
        <end position="224"/>
    </location>
</feature>
<protein>
    <recommendedName>
        <fullName evidence="7">Ankyrin</fullName>
    </recommendedName>
</protein>
<dbReference type="Proteomes" id="UP001172673">
    <property type="component" value="Unassembled WGS sequence"/>
</dbReference>
<gene>
    <name evidence="5" type="ORF">H2200_012541</name>
</gene>
<accession>A0AA38WX49</accession>
<sequence>MHLQSISETKLQFERVNNQMLELIGAEKVDEISPSIVCIKAGTEVRETWRPFSEAVARGNELLVRYMLEQGVDPTDSPYNGRSSLTNAILNRNERILGLLLKRSPGEAFTVGHKPTIRLLLEENLLSTPLALSFTHGAGTVTNMLLESGAHVIYTARDLMIKTAATDVRNAMRTLLKHGGEPIAYQSFCSPVSSNASTYGKVPPLPSQAKTDTKSSYLWPTPTSHRGDLQERNASFGVLIVDDSDDLSSKNCDGFTALMWAAAQGYEAICRGLLGSEADLESTDKLGATALTWAARNDHEGIFRNLLEKGANPDCADTPETTLLSWACQQGRKNIVEMLLSRGAPPDRQDRAGNTPLHLAMRAMLEQRLLQESIVNRTTPTDSYPGEAMSIFETIVEKLLSRGANPDRMDSYGNTPLNLAVIHRSDAVVKLLLDNGASCDARNGVGETALGLAIGGDQAILAETLLKAGASPDMASEYHFDGKERPLEIAIRIRSTKLVQLLLEAGADLDFRTERGEKLPLMLAATYGREDVVKLLLDHGADLTVGDWDGQTALDMAGNETIRQIFKADIARRKKKRKRSEDESDEGKDNDSPGQL</sequence>
<name>A0AA38WX49_9EURO</name>
<feature type="repeat" description="ANK" evidence="3">
    <location>
        <begin position="412"/>
        <end position="444"/>
    </location>
</feature>
<organism evidence="5 6">
    <name type="scientific">Cladophialophora chaetospira</name>
    <dbReference type="NCBI Taxonomy" id="386627"/>
    <lineage>
        <taxon>Eukaryota</taxon>
        <taxon>Fungi</taxon>
        <taxon>Dikarya</taxon>
        <taxon>Ascomycota</taxon>
        <taxon>Pezizomycotina</taxon>
        <taxon>Eurotiomycetes</taxon>
        <taxon>Chaetothyriomycetidae</taxon>
        <taxon>Chaetothyriales</taxon>
        <taxon>Herpotrichiellaceae</taxon>
        <taxon>Cladophialophora</taxon>
    </lineage>
</organism>